<evidence type="ECO:0000256" key="2">
    <source>
        <dbReference type="ARBA" id="ARBA00022737"/>
    </source>
</evidence>
<dbReference type="PANTHER" id="PTHR24106">
    <property type="entry name" value="NACHT, LRR AND CARD DOMAINS-CONTAINING"/>
    <property type="match status" value="1"/>
</dbReference>
<evidence type="ECO:0000313" key="4">
    <source>
        <dbReference type="Proteomes" id="UP000265000"/>
    </source>
</evidence>
<sequence length="373" mass="40172">MCNLSAEKSINLFHCLNELDERSLVEDIQQSLSSGRLSTDKLSPAQWSALVFLLLSTDLLVFDLKKYSASEEALLRLLPVVRACSTALLGGCELTERGGAALGSLLSSCSALKDLDLSNNLLQDAGVKRLLAGMGGPDCQLETLGYGNLWFCFSHALTATLNFLDNNDNKRVTTAQMCPSIRLQQVGITGQSCQDLSSVLGSEFCCLRELDLSSNELQDSGVKLLCAALEGPRCPVETLRLNQTSLTDRGCEALASVFCSESSKLRQLELDNNDLGDAGIRFLSAGLQSSHCILETLRLSGCRLSEGGCALLGSALRSKPSRLMELDLSYNHPGDAGTKMLSALLEDPLCKLQTLGLLSWSFSCDVGQMLVRC</sequence>
<dbReference type="InterPro" id="IPR032675">
    <property type="entry name" value="LRR_dom_sf"/>
</dbReference>
<dbReference type="InterPro" id="IPR051261">
    <property type="entry name" value="NLR"/>
</dbReference>
<dbReference type="SMART" id="SM00368">
    <property type="entry name" value="LRR_RI"/>
    <property type="match status" value="7"/>
</dbReference>
<keyword evidence="1" id="KW-0433">Leucine-rich repeat</keyword>
<evidence type="ECO:0008006" key="5">
    <source>
        <dbReference type="Google" id="ProtNLM"/>
    </source>
</evidence>
<name>A0A3Q2PIM9_FUNHE</name>
<proteinExistence type="predicted"/>
<keyword evidence="2" id="KW-0677">Repeat</keyword>
<dbReference type="AlphaFoldDB" id="A0A3Q2PIM9"/>
<dbReference type="Pfam" id="PF13516">
    <property type="entry name" value="LRR_6"/>
    <property type="match status" value="3"/>
</dbReference>
<evidence type="ECO:0000313" key="3">
    <source>
        <dbReference type="Ensembl" id="ENSFHEP00000013001.1"/>
    </source>
</evidence>
<dbReference type="Proteomes" id="UP000265000">
    <property type="component" value="Unplaced"/>
</dbReference>
<dbReference type="Gene3D" id="3.80.10.10">
    <property type="entry name" value="Ribonuclease Inhibitor"/>
    <property type="match status" value="2"/>
</dbReference>
<evidence type="ECO:0000256" key="1">
    <source>
        <dbReference type="ARBA" id="ARBA00022614"/>
    </source>
</evidence>
<dbReference type="GeneTree" id="ENSGT01070000253760"/>
<protein>
    <recommendedName>
        <fullName evidence="5">NACHT LRR and PYD domain-containing protein</fullName>
    </recommendedName>
</protein>
<reference evidence="3" key="2">
    <citation type="submission" date="2025-09" db="UniProtKB">
        <authorList>
            <consortium name="Ensembl"/>
        </authorList>
    </citation>
    <scope>IDENTIFICATION</scope>
</reference>
<organism evidence="3 4">
    <name type="scientific">Fundulus heteroclitus</name>
    <name type="common">Killifish</name>
    <name type="synonym">Mummichog</name>
    <dbReference type="NCBI Taxonomy" id="8078"/>
    <lineage>
        <taxon>Eukaryota</taxon>
        <taxon>Metazoa</taxon>
        <taxon>Chordata</taxon>
        <taxon>Craniata</taxon>
        <taxon>Vertebrata</taxon>
        <taxon>Euteleostomi</taxon>
        <taxon>Actinopterygii</taxon>
        <taxon>Neopterygii</taxon>
        <taxon>Teleostei</taxon>
        <taxon>Neoteleostei</taxon>
        <taxon>Acanthomorphata</taxon>
        <taxon>Ovalentaria</taxon>
        <taxon>Atherinomorphae</taxon>
        <taxon>Cyprinodontiformes</taxon>
        <taxon>Fundulidae</taxon>
        <taxon>Fundulus</taxon>
    </lineage>
</organism>
<keyword evidence="4" id="KW-1185">Reference proteome</keyword>
<dbReference type="STRING" id="8078.ENSFHEP00000013001"/>
<dbReference type="Ensembl" id="ENSFHET00000020504.1">
    <property type="protein sequence ID" value="ENSFHEP00000013001.1"/>
    <property type="gene ID" value="ENSFHEG00000014476.1"/>
</dbReference>
<dbReference type="InterPro" id="IPR001611">
    <property type="entry name" value="Leu-rich_rpt"/>
</dbReference>
<dbReference type="SUPFAM" id="SSF52047">
    <property type="entry name" value="RNI-like"/>
    <property type="match status" value="1"/>
</dbReference>
<reference evidence="3" key="1">
    <citation type="submission" date="2025-08" db="UniProtKB">
        <authorList>
            <consortium name="Ensembl"/>
        </authorList>
    </citation>
    <scope>IDENTIFICATION</scope>
</reference>
<accession>A0A3Q2PIM9</accession>